<evidence type="ECO:0000256" key="1">
    <source>
        <dbReference type="SAM" id="MobiDB-lite"/>
    </source>
</evidence>
<dbReference type="GeneID" id="94338066"/>
<dbReference type="SUPFAM" id="SSF69572">
    <property type="entry name" value="Activating enzymes of the ubiquitin-like proteins"/>
    <property type="match status" value="1"/>
</dbReference>
<organism evidence="4 5">
    <name type="scientific">Babesia duncani</name>
    <dbReference type="NCBI Taxonomy" id="323732"/>
    <lineage>
        <taxon>Eukaryota</taxon>
        <taxon>Sar</taxon>
        <taxon>Alveolata</taxon>
        <taxon>Apicomplexa</taxon>
        <taxon>Aconoidasida</taxon>
        <taxon>Piroplasmida</taxon>
        <taxon>Babesiidae</taxon>
        <taxon>Babesia</taxon>
    </lineage>
</organism>
<accession>A0AAD9UMJ4</accession>
<sequence>MADPAVQNEIVNEVINVQDDSEDDIELVGEYDGACDSNNDVEIVITANDKSNGGPQLGEFMGTNLSPTEELVYDRQIRLWGIDAQQRMISSKILLLGKNGIQEEAMKNMILAGMCVCLANDHIVTETDVAASFFLKNQDIGQPHATALANRMAPMTLDKDRVRGIPNDILDKELDKYILQDGFFTEYNAISVALEDYQLHKLVKLDDACRRHGLGFFASICNGTRGFLFTNLHEHLVMETFSKSKGELTIKYRSLGQVLESPTIPAKANIIIRNAVAFIKADCMDESDEITLANVCKELEADLHAVKKMQNDRGKFYPITCGIMGGYLVISETMYSTPFGLLACGILFLYIPVNGVHMSMSRGSNFQWNPGPLQMRCFAFEILISRKPKGSRITCAFVDPSGINTSNLEYQNNRNFILKDSIDDEFQRIYSGLEDKSVTFGQLQKQLQDAGIGLDGCLKPDDVVRRVAQLNVLGKDKLLEEIRKNDPEYMALFNSTLAKLNERYNAMDTETRASYIQELITKLERHYNQNVSNADPEYVLWAFAENEAAFLKSISLPQVKLQHKGSKSVEAYKKEADVLFEVYNKCKDHPNARDVFMDAIVSEIDSLRIYRSDCNNDEQLINRLAYGRVFPNESKSERKPKTRRMSRKTHEMNMEIPLMLDPNSLFTSLFQDDSGGIDGMDLGGGFNIFKDLASMFGMGDNRITFANPEFDGESVSQEEPASDSEPEEQKHHIETDPQLLALEHKIRLLGNVTLDQMYKNALGDEKLRQALKVASSQGYDAAVQQFKDNKSALYILSKLYEQKVWPI</sequence>
<dbReference type="AlphaFoldDB" id="A0AAD9UMJ4"/>
<dbReference type="InterPro" id="IPR035985">
    <property type="entry name" value="Ubiquitin-activating_enz"/>
</dbReference>
<protein>
    <submittedName>
        <fullName evidence="4">Bifunctional ThiF-MoeB-HesA family/THIF-type NAD-FAD binding fold/Ubiquitin-activating enzyme</fullName>
    </submittedName>
</protein>
<dbReference type="EMBL" id="JALLKP010000108">
    <property type="protein sequence ID" value="KAK2194487.1"/>
    <property type="molecule type" value="Genomic_DNA"/>
</dbReference>
<reference evidence="4" key="1">
    <citation type="journal article" date="2023" name="Nat. Microbiol.">
        <title>Babesia duncani multi-omics identifies virulence factors and drug targets.</title>
        <authorList>
            <person name="Singh P."/>
            <person name="Lonardi S."/>
            <person name="Liang Q."/>
            <person name="Vydyam P."/>
            <person name="Khabirova E."/>
            <person name="Fang T."/>
            <person name="Gihaz S."/>
            <person name="Thekkiniath J."/>
            <person name="Munshi M."/>
            <person name="Abel S."/>
            <person name="Ciampossin L."/>
            <person name="Batugedara G."/>
            <person name="Gupta M."/>
            <person name="Lu X.M."/>
            <person name="Lenz T."/>
            <person name="Chakravarty S."/>
            <person name="Cornillot E."/>
            <person name="Hu Y."/>
            <person name="Ma W."/>
            <person name="Gonzalez L.M."/>
            <person name="Sanchez S."/>
            <person name="Estrada K."/>
            <person name="Sanchez-Flores A."/>
            <person name="Montero E."/>
            <person name="Harb O.S."/>
            <person name="Le Roch K.G."/>
            <person name="Mamoun C.B."/>
        </authorList>
    </citation>
    <scope>NUCLEOTIDE SEQUENCE</scope>
    <source>
        <strain evidence="4">WA1</strain>
    </source>
</reference>
<dbReference type="RefSeq" id="XP_067801600.1">
    <property type="nucleotide sequence ID" value="XM_067948779.1"/>
</dbReference>
<dbReference type="PANTHER" id="PTHR10953:SF162">
    <property type="entry name" value="SUMO-ACTIVATING ENZYME SUBUNIT 1"/>
    <property type="match status" value="1"/>
</dbReference>
<evidence type="ECO:0000259" key="2">
    <source>
        <dbReference type="Pfam" id="PF00899"/>
    </source>
</evidence>
<proteinExistence type="predicted"/>
<dbReference type="Proteomes" id="UP001214638">
    <property type="component" value="Unassembled WGS sequence"/>
</dbReference>
<evidence type="ECO:0000313" key="3">
    <source>
        <dbReference type="EMBL" id="KAK2194487.1"/>
    </source>
</evidence>
<name>A0AAD9UMJ4_9APIC</name>
<feature type="region of interest" description="Disordered" evidence="1">
    <location>
        <begin position="708"/>
        <end position="733"/>
    </location>
</feature>
<dbReference type="GO" id="GO:0005737">
    <property type="term" value="C:cytoplasm"/>
    <property type="evidence" value="ECO:0007669"/>
    <property type="project" value="TreeGrafter"/>
</dbReference>
<dbReference type="InterPro" id="IPR000594">
    <property type="entry name" value="ThiF_NAD_FAD-bd"/>
</dbReference>
<evidence type="ECO:0000313" key="5">
    <source>
        <dbReference type="Proteomes" id="UP001214638"/>
    </source>
</evidence>
<dbReference type="Gene3D" id="3.40.50.720">
    <property type="entry name" value="NAD(P)-binding Rossmann-like Domain"/>
    <property type="match status" value="1"/>
</dbReference>
<gene>
    <name evidence="4" type="ORF">BdWA1_003769</name>
    <name evidence="3" type="ORF">BdWA1_004047</name>
</gene>
<feature type="domain" description="THIF-type NAD/FAD binding fold" evidence="2">
    <location>
        <begin position="73"/>
        <end position="239"/>
    </location>
</feature>
<dbReference type="InterPro" id="IPR045886">
    <property type="entry name" value="ThiF/MoeB/HesA"/>
</dbReference>
<dbReference type="GO" id="GO:0031510">
    <property type="term" value="C:SUMO activating enzyme complex"/>
    <property type="evidence" value="ECO:0007669"/>
    <property type="project" value="TreeGrafter"/>
</dbReference>
<dbReference type="KEGG" id="bdw:94338066"/>
<dbReference type="Pfam" id="PF00899">
    <property type="entry name" value="ThiF"/>
    <property type="match status" value="1"/>
</dbReference>
<dbReference type="GO" id="GO:0019948">
    <property type="term" value="F:SUMO activating enzyme activity"/>
    <property type="evidence" value="ECO:0007669"/>
    <property type="project" value="TreeGrafter"/>
</dbReference>
<comment type="caution">
    <text evidence="4">The sequence shown here is derived from an EMBL/GenBank/DDBJ whole genome shotgun (WGS) entry which is preliminary data.</text>
</comment>
<dbReference type="PANTHER" id="PTHR10953">
    <property type="entry name" value="UBIQUITIN-ACTIVATING ENZYME E1"/>
    <property type="match status" value="1"/>
</dbReference>
<keyword evidence="5" id="KW-1185">Reference proteome</keyword>
<evidence type="ECO:0000313" key="4">
    <source>
        <dbReference type="EMBL" id="KAK2194757.1"/>
    </source>
</evidence>
<dbReference type="EMBL" id="JALLKP010000049">
    <property type="protein sequence ID" value="KAK2194757.1"/>
    <property type="molecule type" value="Genomic_DNA"/>
</dbReference>
<dbReference type="GO" id="GO:0016925">
    <property type="term" value="P:protein sumoylation"/>
    <property type="evidence" value="ECO:0007669"/>
    <property type="project" value="TreeGrafter"/>
</dbReference>